<name>A0A4U1JA73_9BACT</name>
<evidence type="ECO:0000313" key="7">
    <source>
        <dbReference type="EMBL" id="TKD05345.1"/>
    </source>
</evidence>
<dbReference type="OrthoDB" id="9809450at2"/>
<sequence length="358" mass="37909">MIEIVDLYKYYGERRAVGPLSFSIEAGEIVGLLGLNGAGKTTTLRILACDLLPSSGSVRVNGLDVVESPHEVRSLIGYLPDTPPLYGEMTVRAYLHFAARLRGLSKASADKRVPEVLEATSLAEVQDQLIASLSHGYKQRVGIAQAIVHGPKLLVLDEPISGLDPVQIVEMRELLRSLKGEHTILLSSHILSEISETCDRLLVIRDGQIAASGTEAELSAKLLKNQRIEVTVRGDEEKAKEAAGAVPGVVSVEAIDAAESGEGVFALRIESEGDAREAVCRALVTAEIGLLEVRRGERELESVFLELAGAETTGEGAGASPKKKRTGKRSAKKARASAGEGDAGAKDAAAEKEDGSGT</sequence>
<proteinExistence type="inferred from homology"/>
<feature type="compositionally biased region" description="Basic and acidic residues" evidence="5">
    <location>
        <begin position="343"/>
        <end position="358"/>
    </location>
</feature>
<dbReference type="GO" id="GO:0016887">
    <property type="term" value="F:ATP hydrolysis activity"/>
    <property type="evidence" value="ECO:0007669"/>
    <property type="project" value="InterPro"/>
</dbReference>
<dbReference type="InterPro" id="IPR003439">
    <property type="entry name" value="ABC_transporter-like_ATP-bd"/>
</dbReference>
<dbReference type="AlphaFoldDB" id="A0A4U1JA73"/>
<dbReference type="SUPFAM" id="SSF52540">
    <property type="entry name" value="P-loop containing nucleoside triphosphate hydrolases"/>
    <property type="match status" value="1"/>
</dbReference>
<dbReference type="InterPro" id="IPR003593">
    <property type="entry name" value="AAA+_ATPase"/>
</dbReference>
<evidence type="ECO:0000256" key="5">
    <source>
        <dbReference type="SAM" id="MobiDB-lite"/>
    </source>
</evidence>
<dbReference type="PANTHER" id="PTHR43335">
    <property type="entry name" value="ABC TRANSPORTER, ATP-BINDING PROTEIN"/>
    <property type="match status" value="1"/>
</dbReference>
<feature type="domain" description="ABC transporter" evidence="6">
    <location>
        <begin position="2"/>
        <end position="231"/>
    </location>
</feature>
<organism evidence="7 8">
    <name type="scientific">Polyangium fumosum</name>
    <dbReference type="NCBI Taxonomy" id="889272"/>
    <lineage>
        <taxon>Bacteria</taxon>
        <taxon>Pseudomonadati</taxon>
        <taxon>Myxococcota</taxon>
        <taxon>Polyangia</taxon>
        <taxon>Polyangiales</taxon>
        <taxon>Polyangiaceae</taxon>
        <taxon>Polyangium</taxon>
    </lineage>
</organism>
<evidence type="ECO:0000256" key="3">
    <source>
        <dbReference type="ARBA" id="ARBA00022741"/>
    </source>
</evidence>
<gene>
    <name evidence="7" type="ORF">E8A74_20810</name>
</gene>
<keyword evidence="3" id="KW-0547">Nucleotide-binding</keyword>
<dbReference type="EMBL" id="SSMQ01000021">
    <property type="protein sequence ID" value="TKD05345.1"/>
    <property type="molecule type" value="Genomic_DNA"/>
</dbReference>
<feature type="region of interest" description="Disordered" evidence="5">
    <location>
        <begin position="310"/>
        <end position="358"/>
    </location>
</feature>
<dbReference type="Proteomes" id="UP000309215">
    <property type="component" value="Unassembled WGS sequence"/>
</dbReference>
<keyword evidence="2" id="KW-0813">Transport</keyword>
<reference evidence="7 8" key="1">
    <citation type="submission" date="2019-04" db="EMBL/GenBank/DDBJ databases">
        <authorList>
            <person name="Li Y."/>
            <person name="Wang J."/>
        </authorList>
    </citation>
    <scope>NUCLEOTIDE SEQUENCE [LARGE SCALE GENOMIC DNA]</scope>
    <source>
        <strain evidence="7 8">DSM 14668</strain>
    </source>
</reference>
<dbReference type="Pfam" id="PF00005">
    <property type="entry name" value="ABC_tran"/>
    <property type="match status" value="1"/>
</dbReference>
<keyword evidence="8" id="KW-1185">Reference proteome</keyword>
<feature type="compositionally biased region" description="Basic residues" evidence="5">
    <location>
        <begin position="321"/>
        <end position="335"/>
    </location>
</feature>
<dbReference type="InterPro" id="IPR027417">
    <property type="entry name" value="P-loop_NTPase"/>
</dbReference>
<comment type="similarity">
    <text evidence="1">Belongs to the ABC transporter superfamily.</text>
</comment>
<protein>
    <submittedName>
        <fullName evidence="7">ABC transporter ATP-binding protein</fullName>
    </submittedName>
</protein>
<dbReference type="PANTHER" id="PTHR43335:SF4">
    <property type="entry name" value="ABC TRANSPORTER, ATP-BINDING PROTEIN"/>
    <property type="match status" value="1"/>
</dbReference>
<accession>A0A4U1JA73</accession>
<dbReference type="CDD" id="cd03230">
    <property type="entry name" value="ABC_DR_subfamily_A"/>
    <property type="match status" value="1"/>
</dbReference>
<dbReference type="Gene3D" id="3.40.50.300">
    <property type="entry name" value="P-loop containing nucleotide triphosphate hydrolases"/>
    <property type="match status" value="1"/>
</dbReference>
<keyword evidence="4 7" id="KW-0067">ATP-binding</keyword>
<dbReference type="PROSITE" id="PS50893">
    <property type="entry name" value="ABC_TRANSPORTER_2"/>
    <property type="match status" value="1"/>
</dbReference>
<evidence type="ECO:0000313" key="8">
    <source>
        <dbReference type="Proteomes" id="UP000309215"/>
    </source>
</evidence>
<dbReference type="SMART" id="SM00382">
    <property type="entry name" value="AAA"/>
    <property type="match status" value="1"/>
</dbReference>
<evidence type="ECO:0000259" key="6">
    <source>
        <dbReference type="PROSITE" id="PS50893"/>
    </source>
</evidence>
<evidence type="ECO:0000256" key="2">
    <source>
        <dbReference type="ARBA" id="ARBA00022448"/>
    </source>
</evidence>
<evidence type="ECO:0000256" key="4">
    <source>
        <dbReference type="ARBA" id="ARBA00022840"/>
    </source>
</evidence>
<comment type="caution">
    <text evidence="7">The sequence shown here is derived from an EMBL/GenBank/DDBJ whole genome shotgun (WGS) entry which is preliminary data.</text>
</comment>
<evidence type="ECO:0000256" key="1">
    <source>
        <dbReference type="ARBA" id="ARBA00005417"/>
    </source>
</evidence>
<dbReference type="GO" id="GO:0005524">
    <property type="term" value="F:ATP binding"/>
    <property type="evidence" value="ECO:0007669"/>
    <property type="project" value="UniProtKB-KW"/>
</dbReference>